<reference evidence="1" key="2">
    <citation type="submission" date="2023-02" db="EMBL/GenBank/DDBJ databases">
        <authorList>
            <consortium name="DOE Joint Genome Institute"/>
            <person name="Mondo S.J."/>
            <person name="Chang Y."/>
            <person name="Wang Y."/>
            <person name="Ahrendt S."/>
            <person name="Andreopoulos W."/>
            <person name="Barry K."/>
            <person name="Beard J."/>
            <person name="Benny G.L."/>
            <person name="Blankenship S."/>
            <person name="Bonito G."/>
            <person name="Cuomo C."/>
            <person name="Desiro A."/>
            <person name="Gervers K.A."/>
            <person name="Hundley H."/>
            <person name="Kuo A."/>
            <person name="LaButti K."/>
            <person name="Lang B.F."/>
            <person name="Lipzen A."/>
            <person name="O'Donnell K."/>
            <person name="Pangilinan J."/>
            <person name="Reynolds N."/>
            <person name="Sandor L."/>
            <person name="Smith M.W."/>
            <person name="Tsang A."/>
            <person name="Grigoriev I.V."/>
            <person name="Stajich J.E."/>
            <person name="Spatafora J.W."/>
        </authorList>
    </citation>
    <scope>NUCLEOTIDE SEQUENCE</scope>
    <source>
        <strain evidence="1">RSA 2281</strain>
    </source>
</reference>
<gene>
    <name evidence="1" type="ORF">BDA99DRAFT_532640</name>
</gene>
<dbReference type="Proteomes" id="UP001209540">
    <property type="component" value="Unassembled WGS sequence"/>
</dbReference>
<evidence type="ECO:0008006" key="3">
    <source>
        <dbReference type="Google" id="ProtNLM"/>
    </source>
</evidence>
<dbReference type="GO" id="GO:0016491">
    <property type="term" value="F:oxidoreductase activity"/>
    <property type="evidence" value="ECO:0007669"/>
    <property type="project" value="InterPro"/>
</dbReference>
<dbReference type="InterPro" id="IPR046366">
    <property type="entry name" value="MPAB"/>
</dbReference>
<dbReference type="PANTHER" id="PTHR36124:SF1">
    <property type="entry name" value="ER-BOUND OXYGENASE MPAB_MPAB'_RUBBER OXYGENASE CATALYTIC DOMAIN-CONTAINING PROTEIN"/>
    <property type="match status" value="1"/>
</dbReference>
<accession>A0AAD5PIP7</accession>
<reference evidence="1" key="1">
    <citation type="journal article" date="2022" name="IScience">
        <title>Evolution of zygomycete secretomes and the origins of terrestrial fungal ecologies.</title>
        <authorList>
            <person name="Chang Y."/>
            <person name="Wang Y."/>
            <person name="Mondo S."/>
            <person name="Ahrendt S."/>
            <person name="Andreopoulos W."/>
            <person name="Barry K."/>
            <person name="Beard J."/>
            <person name="Benny G.L."/>
            <person name="Blankenship S."/>
            <person name="Bonito G."/>
            <person name="Cuomo C."/>
            <person name="Desiro A."/>
            <person name="Gervers K.A."/>
            <person name="Hundley H."/>
            <person name="Kuo A."/>
            <person name="LaButti K."/>
            <person name="Lang B.F."/>
            <person name="Lipzen A."/>
            <person name="O'Donnell K."/>
            <person name="Pangilinan J."/>
            <person name="Reynolds N."/>
            <person name="Sandor L."/>
            <person name="Smith M.E."/>
            <person name="Tsang A."/>
            <person name="Grigoriev I.V."/>
            <person name="Stajich J.E."/>
            <person name="Spatafora J.W."/>
        </authorList>
    </citation>
    <scope>NUCLEOTIDE SEQUENCE</scope>
    <source>
        <strain evidence="1">RSA 2281</strain>
    </source>
</reference>
<dbReference type="PANTHER" id="PTHR36124">
    <property type="match status" value="1"/>
</dbReference>
<organism evidence="1 2">
    <name type="scientific">Phascolomyces articulosus</name>
    <dbReference type="NCBI Taxonomy" id="60185"/>
    <lineage>
        <taxon>Eukaryota</taxon>
        <taxon>Fungi</taxon>
        <taxon>Fungi incertae sedis</taxon>
        <taxon>Mucoromycota</taxon>
        <taxon>Mucoromycotina</taxon>
        <taxon>Mucoromycetes</taxon>
        <taxon>Mucorales</taxon>
        <taxon>Lichtheimiaceae</taxon>
        <taxon>Phascolomyces</taxon>
    </lineage>
</organism>
<name>A0AAD5PIP7_9FUNG</name>
<proteinExistence type="predicted"/>
<comment type="caution">
    <text evidence="1">The sequence shown here is derived from an EMBL/GenBank/DDBJ whole genome shotgun (WGS) entry which is preliminary data.</text>
</comment>
<sequence>MVYFILLGAILSYVAIVRYYRYQYVNKLKHIYPDPDIILKNGKIAQEIYCQTFRKEFPLISRESIEVALFKTFTVPTVSKILVGTREFEKAPLRRAEDTELILSEIIDVYPRIQNQLLANQVVTPKETAKQYERAEISIQRLNELHGKYPILNDDYIFTIALFVDEPIRWINAFEWRSLDIREINAFFKVWYDIGLKMNIKNLPDTYEGLMKFRKEYEQRAVCYSPSNWKVAQPTLHLLYSRLPSFMKPVIRNALPCLLEEIDRKSFGIEEPNWIMNYGVRSILRLRANFIRYFLLPRRHYWTRTPWQPNKNGKYMPTFCIYGTVYPDGYQISELGPAKFTPLYKKCPVMH</sequence>
<keyword evidence="2" id="KW-1185">Reference proteome</keyword>
<dbReference type="AlphaFoldDB" id="A0AAD5PIP7"/>
<protein>
    <recommendedName>
        <fullName evidence="3">ER-bound oxygenase mpaB/mpaB'/Rubber oxygenase catalytic domain-containing protein</fullName>
    </recommendedName>
</protein>
<evidence type="ECO:0000313" key="1">
    <source>
        <dbReference type="EMBL" id="KAI9275680.1"/>
    </source>
</evidence>
<dbReference type="EMBL" id="JAIXMP010000003">
    <property type="protein sequence ID" value="KAI9275680.1"/>
    <property type="molecule type" value="Genomic_DNA"/>
</dbReference>
<evidence type="ECO:0000313" key="2">
    <source>
        <dbReference type="Proteomes" id="UP001209540"/>
    </source>
</evidence>